<proteinExistence type="predicted"/>
<dbReference type="RefSeq" id="WP_170311354.1">
    <property type="nucleotide sequence ID" value="NZ_SSHJ02000007.1"/>
</dbReference>
<name>A0ABW9J819_9SPHI</name>
<evidence type="ECO:0000313" key="2">
    <source>
        <dbReference type="Proteomes" id="UP001517247"/>
    </source>
</evidence>
<comment type="caution">
    <text evidence="1">The sequence shown here is derived from an EMBL/GenBank/DDBJ whole genome shotgun (WGS) entry which is preliminary data.</text>
</comment>
<sequence length="45" mass="4886">MKLWLRTLGLAMALIGVDEVFSQQQNLKGDDLPGITDTIATARIA</sequence>
<accession>A0ABW9J819</accession>
<keyword evidence="2" id="KW-1185">Reference proteome</keyword>
<dbReference type="EMBL" id="SSHJ02000007">
    <property type="protein sequence ID" value="MFN0256666.1"/>
    <property type="molecule type" value="Genomic_DNA"/>
</dbReference>
<evidence type="ECO:0000313" key="1">
    <source>
        <dbReference type="EMBL" id="MFN0256666.1"/>
    </source>
</evidence>
<dbReference type="Proteomes" id="UP001517247">
    <property type="component" value="Unassembled WGS sequence"/>
</dbReference>
<gene>
    <name evidence="1" type="ORF">E6A44_013845</name>
</gene>
<reference evidence="1 2" key="1">
    <citation type="submission" date="2024-12" db="EMBL/GenBank/DDBJ databases">
        <authorList>
            <person name="Hu S."/>
        </authorList>
    </citation>
    <scope>NUCLEOTIDE SEQUENCE [LARGE SCALE GENOMIC DNA]</scope>
    <source>
        <strain evidence="1 2">THG-T11</strain>
    </source>
</reference>
<organism evidence="1 2">
    <name type="scientific">Pedobacter ureilyticus</name>
    <dbReference type="NCBI Taxonomy" id="1393051"/>
    <lineage>
        <taxon>Bacteria</taxon>
        <taxon>Pseudomonadati</taxon>
        <taxon>Bacteroidota</taxon>
        <taxon>Sphingobacteriia</taxon>
        <taxon>Sphingobacteriales</taxon>
        <taxon>Sphingobacteriaceae</taxon>
        <taxon>Pedobacter</taxon>
    </lineage>
</organism>
<protein>
    <submittedName>
        <fullName evidence="1">Uncharacterized protein</fullName>
    </submittedName>
</protein>